<feature type="transmembrane region" description="Helical" evidence="1">
    <location>
        <begin position="90"/>
        <end position="113"/>
    </location>
</feature>
<organism evidence="2 3">
    <name type="scientific">Nocardioides endophyticus</name>
    <dbReference type="NCBI Taxonomy" id="1353775"/>
    <lineage>
        <taxon>Bacteria</taxon>
        <taxon>Bacillati</taxon>
        <taxon>Actinomycetota</taxon>
        <taxon>Actinomycetes</taxon>
        <taxon>Propionibacteriales</taxon>
        <taxon>Nocardioidaceae</taxon>
        <taxon>Nocardioides</taxon>
    </lineage>
</organism>
<feature type="transmembrane region" description="Helical" evidence="1">
    <location>
        <begin position="226"/>
        <end position="243"/>
    </location>
</feature>
<evidence type="ECO:0000313" key="2">
    <source>
        <dbReference type="EMBL" id="GAA4759099.1"/>
    </source>
</evidence>
<accession>A0ABP8ZL49</accession>
<name>A0ABP8ZL49_9ACTN</name>
<evidence type="ECO:0000256" key="1">
    <source>
        <dbReference type="SAM" id="Phobius"/>
    </source>
</evidence>
<feature type="transmembrane region" description="Helical" evidence="1">
    <location>
        <begin position="18"/>
        <end position="44"/>
    </location>
</feature>
<proteinExistence type="predicted"/>
<feature type="transmembrane region" description="Helical" evidence="1">
    <location>
        <begin position="294"/>
        <end position="312"/>
    </location>
</feature>
<dbReference type="EMBL" id="BAABKN010000036">
    <property type="protein sequence ID" value="GAA4759099.1"/>
    <property type="molecule type" value="Genomic_DNA"/>
</dbReference>
<keyword evidence="1" id="KW-0812">Transmembrane</keyword>
<keyword evidence="3" id="KW-1185">Reference proteome</keyword>
<dbReference type="Proteomes" id="UP001499882">
    <property type="component" value="Unassembled WGS sequence"/>
</dbReference>
<sequence>MGPLVWHSPRVPRRPERLLLLGGLMIAGQLGLRGWALSGSWFYFDDLAFMSRAMNQPFDSDYLLESYGGHLMPAGFALVRVLTDAATYQWWPWALTLLVLQALASIGIFRLLLSMFGRRPFVLVLLAGYLFWVFTLSAGIWFAAGINQLPLQIALGFGLTAHLGYLRTPRIRYLVTTLLWTAFGLAFYEKTLILFGIYALVAIGWFSTGNTPQRLRGLWDRYRLGIVVHGAVAAVYLAAYVHWGLDFGLGESAGVSWGPIAWNLVGVALAAALVGGPITWETLNVGSLANPSDLLLLVSWAGCAGVIAYAFFTRTMSKRAWSLLGFTLLANVVLLASARASIVGPEIGREYRYQTESAAIVVLCLGLAFLPLRGAVEVNSTREGVPRTYEGRVFVGVVTLLIVALSVVSTVRYVDLWQSRNDSEAFFRNARTTIAAAEHPVPMVDTGIPQTLLWSFRFPENSYSHILRPYADKVDYPRSSVDGLFILDDDGRLSPVRLEPAREMKETKGCGYRLDDDGTTTIPLDGPVLGGGWWIDLSYESSEATPLTLTAGEEEHELDLPAGDHDVFVQAAGEFRSVELSDYPTTSDLCVTGLVLGTPVPDSPT</sequence>
<feature type="transmembrane region" description="Helical" evidence="1">
    <location>
        <begin position="255"/>
        <end position="274"/>
    </location>
</feature>
<protein>
    <recommendedName>
        <fullName evidence="4">DUF2079 domain-containing protein</fullName>
    </recommendedName>
</protein>
<feature type="transmembrane region" description="Helical" evidence="1">
    <location>
        <begin position="178"/>
        <end position="206"/>
    </location>
</feature>
<reference evidence="3" key="1">
    <citation type="journal article" date="2019" name="Int. J. Syst. Evol. Microbiol.">
        <title>The Global Catalogue of Microorganisms (GCM) 10K type strain sequencing project: providing services to taxonomists for standard genome sequencing and annotation.</title>
        <authorList>
            <consortium name="The Broad Institute Genomics Platform"/>
            <consortium name="The Broad Institute Genome Sequencing Center for Infectious Disease"/>
            <person name="Wu L."/>
            <person name="Ma J."/>
        </authorList>
    </citation>
    <scope>NUCLEOTIDE SEQUENCE [LARGE SCALE GENOMIC DNA]</scope>
    <source>
        <strain evidence="3">JCM 18532</strain>
    </source>
</reference>
<gene>
    <name evidence="2" type="ORF">GCM10023350_51390</name>
</gene>
<comment type="caution">
    <text evidence="2">The sequence shown here is derived from an EMBL/GenBank/DDBJ whole genome shotgun (WGS) entry which is preliminary data.</text>
</comment>
<feature type="transmembrane region" description="Helical" evidence="1">
    <location>
        <begin position="393"/>
        <end position="414"/>
    </location>
</feature>
<feature type="transmembrane region" description="Helical" evidence="1">
    <location>
        <begin position="324"/>
        <end position="342"/>
    </location>
</feature>
<feature type="transmembrane region" description="Helical" evidence="1">
    <location>
        <begin position="149"/>
        <end position="166"/>
    </location>
</feature>
<evidence type="ECO:0000313" key="3">
    <source>
        <dbReference type="Proteomes" id="UP001499882"/>
    </source>
</evidence>
<evidence type="ECO:0008006" key="4">
    <source>
        <dbReference type="Google" id="ProtNLM"/>
    </source>
</evidence>
<keyword evidence="1" id="KW-0472">Membrane</keyword>
<keyword evidence="1" id="KW-1133">Transmembrane helix</keyword>
<feature type="transmembrane region" description="Helical" evidence="1">
    <location>
        <begin position="120"/>
        <end position="143"/>
    </location>
</feature>
<feature type="transmembrane region" description="Helical" evidence="1">
    <location>
        <begin position="354"/>
        <end position="372"/>
    </location>
</feature>